<evidence type="ECO:0000256" key="1">
    <source>
        <dbReference type="ARBA" id="ARBA00004370"/>
    </source>
</evidence>
<dbReference type="PANTHER" id="PTHR30627:SF25">
    <property type="entry name" value="PENICILLIN-BINDING PROTEIN 3"/>
    <property type="match status" value="1"/>
</dbReference>
<dbReference type="Pfam" id="PF00905">
    <property type="entry name" value="Transpeptidase"/>
    <property type="match status" value="1"/>
</dbReference>
<evidence type="ECO:0000313" key="10">
    <source>
        <dbReference type="EMBL" id="KEK18323.1"/>
    </source>
</evidence>
<dbReference type="PANTHER" id="PTHR30627">
    <property type="entry name" value="PEPTIDOGLYCAN D,D-TRANSPEPTIDASE"/>
    <property type="match status" value="1"/>
</dbReference>
<feature type="domain" description="NTF2-like N-terminal transpeptidase" evidence="9">
    <location>
        <begin position="24"/>
        <end position="146"/>
    </location>
</feature>
<dbReference type="GO" id="GO:0005886">
    <property type="term" value="C:plasma membrane"/>
    <property type="evidence" value="ECO:0007669"/>
    <property type="project" value="TreeGrafter"/>
</dbReference>
<dbReference type="GO" id="GO:0008658">
    <property type="term" value="F:penicillin binding"/>
    <property type="evidence" value="ECO:0007669"/>
    <property type="project" value="InterPro"/>
</dbReference>
<dbReference type="PROSITE" id="PS51257">
    <property type="entry name" value="PROKAR_LIPOPROTEIN"/>
    <property type="match status" value="1"/>
</dbReference>
<comment type="subcellular location">
    <subcellularLocation>
        <location evidence="1">Membrane</location>
    </subcellularLocation>
</comment>
<dbReference type="Gene3D" id="3.30.1390.30">
    <property type="entry name" value="Penicillin-binding protein 2a, domain 3"/>
    <property type="match status" value="1"/>
</dbReference>
<evidence type="ECO:0000256" key="2">
    <source>
        <dbReference type="ARBA" id="ARBA00004752"/>
    </source>
</evidence>
<evidence type="ECO:0000313" key="11">
    <source>
        <dbReference type="Proteomes" id="UP000027822"/>
    </source>
</evidence>
<evidence type="ECO:0000256" key="4">
    <source>
        <dbReference type="ARBA" id="ARBA00012448"/>
    </source>
</evidence>
<dbReference type="Gene3D" id="3.40.710.10">
    <property type="entry name" value="DD-peptidase/beta-lactamase superfamily"/>
    <property type="match status" value="1"/>
</dbReference>
<evidence type="ECO:0000256" key="3">
    <source>
        <dbReference type="ARBA" id="ARBA00007171"/>
    </source>
</evidence>
<gene>
    <name evidence="10" type="ORF">BAMA_05950</name>
</gene>
<feature type="domain" description="Penicillin-binding protein transpeptidase" evidence="7">
    <location>
        <begin position="355"/>
        <end position="662"/>
    </location>
</feature>
<dbReference type="SUPFAM" id="SSF56601">
    <property type="entry name" value="beta-lactamase/transpeptidase-like"/>
    <property type="match status" value="1"/>
</dbReference>
<evidence type="ECO:0000256" key="6">
    <source>
        <dbReference type="ARBA" id="ARBA00034000"/>
    </source>
</evidence>
<keyword evidence="5" id="KW-0472">Membrane</keyword>
<dbReference type="Gene3D" id="3.10.450.100">
    <property type="entry name" value="NTF2-like, domain 1"/>
    <property type="match status" value="1"/>
</dbReference>
<evidence type="ECO:0000259" key="9">
    <source>
        <dbReference type="Pfam" id="PF05223"/>
    </source>
</evidence>
<sequence>MKKIWGSLLLCSSLLLVGCGQEEKPEEAFHTYMKDWNNQKFESMYDQLSEEAKKSIEKDAFVQKYENIYGGIKVENLKVKEVKQKEAIEVKGEAAEIPYQVSMDTVAGEVTFKETAKLVKEKDGKEEAWKVEWDPSFIFPTMRKDDKVRVKTAPAKRGEIYDRNGEGLAVNGQAQEFGIIPGELDENAQQTKEELGKLLHMSVEEIDKKLSAKWVKPEYFVPLGMLRDGSENTDLLSKPGVTSRTVEVRTYPLGEAAAHLTGYMGKVTADDLKTLEKKGYRADEPVGKTGLEKVLEDKLRGEDGGRIYIEDGNGNEVKEVAKKEPKDGESVTLTIDGTLQQKVFHEMNGEAGSSAAVHPQSGEALALVSSPSYDPNIMVRGLSQEQWNTWNNDPKKPMTNRFTKAYAPGSVFKPITGAIGLETGKLDPKESLEIQGLQWAKDSSWGKYYVTRVKDASPIDFDKAMMYSDNIYFAQQALKMGKDTFVKEANKFGFGEKLPIEYGFQASQLATDGIKNDIQLADSSYGQGEVLMTTLHMALAYAPIVNEGNISSPHLMKDEKNIKVWKENLISEGNREILKNSLIKVINDPEGTGKIAKLEGVTLAGKTGTAELKESKEAEGKELGWFVAFDANEPNMIVSMMIEDVKGRGGSNVPGEKIKHIFEK</sequence>
<dbReference type="OrthoDB" id="9766847at2"/>
<dbReference type="InterPro" id="IPR032710">
    <property type="entry name" value="NTF2-like_dom_sf"/>
</dbReference>
<dbReference type="STRING" id="574376.BAMA_05950"/>
<reference evidence="10 11" key="1">
    <citation type="submission" date="2014-06" db="EMBL/GenBank/DDBJ databases">
        <title>Draft genome sequence of Bacillus manliponensis JCM 15802 (MCCC 1A00708).</title>
        <authorList>
            <person name="Lai Q."/>
            <person name="Liu Y."/>
            <person name="Shao Z."/>
        </authorList>
    </citation>
    <scope>NUCLEOTIDE SEQUENCE [LARGE SCALE GENOMIC DNA]</scope>
    <source>
        <strain evidence="10 11">JCM 15802</strain>
    </source>
</reference>
<dbReference type="eggNOG" id="COG0768">
    <property type="taxonomic scope" value="Bacteria"/>
</dbReference>
<protein>
    <recommendedName>
        <fullName evidence="4">serine-type D-Ala-D-Ala carboxypeptidase</fullName>
        <ecNumber evidence="4">3.4.16.4</ecNumber>
    </recommendedName>
</protein>
<comment type="catalytic activity">
    <reaction evidence="6">
        <text>Preferential cleavage: (Ac)2-L-Lys-D-Ala-|-D-Ala. Also transpeptidation of peptidyl-alanyl moieties that are N-acyl substituents of D-alanine.</text>
        <dbReference type="EC" id="3.4.16.4"/>
    </reaction>
</comment>
<dbReference type="InterPro" id="IPR050515">
    <property type="entry name" value="Beta-lactam/transpept"/>
</dbReference>
<comment type="similarity">
    <text evidence="3">Belongs to the transpeptidase family.</text>
</comment>
<dbReference type="GO" id="GO:0071972">
    <property type="term" value="F:peptidoglycan L,D-transpeptidase activity"/>
    <property type="evidence" value="ECO:0007669"/>
    <property type="project" value="TreeGrafter"/>
</dbReference>
<comment type="caution">
    <text evidence="10">The sequence shown here is derived from an EMBL/GenBank/DDBJ whole genome shotgun (WGS) entry which is preliminary data.</text>
</comment>
<dbReference type="Proteomes" id="UP000027822">
    <property type="component" value="Unassembled WGS sequence"/>
</dbReference>
<dbReference type="AlphaFoldDB" id="A0A073K7U3"/>
<dbReference type="SUPFAM" id="SSF56519">
    <property type="entry name" value="Penicillin binding protein dimerisation domain"/>
    <property type="match status" value="1"/>
</dbReference>
<accession>A0A073K7U3</accession>
<dbReference type="GO" id="GO:0071555">
    <property type="term" value="P:cell wall organization"/>
    <property type="evidence" value="ECO:0007669"/>
    <property type="project" value="TreeGrafter"/>
</dbReference>
<dbReference type="InterPro" id="IPR036138">
    <property type="entry name" value="PBP_dimer_sf"/>
</dbReference>
<dbReference type="FunFam" id="3.40.710.10:FF:000032">
    <property type="entry name" value="Penicillin-binding protein 3"/>
    <property type="match status" value="1"/>
</dbReference>
<dbReference type="InterPro" id="IPR005311">
    <property type="entry name" value="PBP_dimer"/>
</dbReference>
<dbReference type="EC" id="3.4.16.4" evidence="4"/>
<evidence type="ECO:0000259" key="8">
    <source>
        <dbReference type="Pfam" id="PF03717"/>
    </source>
</evidence>
<dbReference type="GO" id="GO:0046677">
    <property type="term" value="P:response to antibiotic"/>
    <property type="evidence" value="ECO:0007669"/>
    <property type="project" value="InterPro"/>
</dbReference>
<organism evidence="10 11">
    <name type="scientific">Bacillus manliponensis</name>
    <dbReference type="NCBI Taxonomy" id="574376"/>
    <lineage>
        <taxon>Bacteria</taxon>
        <taxon>Bacillati</taxon>
        <taxon>Bacillota</taxon>
        <taxon>Bacilli</taxon>
        <taxon>Bacillales</taxon>
        <taxon>Bacillaceae</taxon>
        <taxon>Bacillus</taxon>
        <taxon>Bacillus cereus group</taxon>
    </lineage>
</organism>
<proteinExistence type="inferred from homology"/>
<dbReference type="UniPathway" id="UPA00219"/>
<keyword evidence="11" id="KW-1185">Reference proteome</keyword>
<dbReference type="Gene3D" id="3.90.1310.10">
    <property type="entry name" value="Penicillin-binding protein 2a (Domain 2)"/>
    <property type="match status" value="1"/>
</dbReference>
<feature type="domain" description="Penicillin-binding protein dimerisation" evidence="8">
    <location>
        <begin position="153"/>
        <end position="320"/>
    </location>
</feature>
<dbReference type="InterPro" id="IPR007887">
    <property type="entry name" value="MecA_N"/>
</dbReference>
<dbReference type="Pfam" id="PF03717">
    <property type="entry name" value="PBP_dimer"/>
    <property type="match status" value="1"/>
</dbReference>
<dbReference type="InterPro" id="IPR001460">
    <property type="entry name" value="PCN-bd_Tpept"/>
</dbReference>
<dbReference type="InterPro" id="IPR012338">
    <property type="entry name" value="Beta-lactam/transpept-like"/>
</dbReference>
<dbReference type="EMBL" id="JOTN01000015">
    <property type="protein sequence ID" value="KEK18323.1"/>
    <property type="molecule type" value="Genomic_DNA"/>
</dbReference>
<evidence type="ECO:0000259" key="7">
    <source>
        <dbReference type="Pfam" id="PF00905"/>
    </source>
</evidence>
<dbReference type="GO" id="GO:0009002">
    <property type="term" value="F:serine-type D-Ala-D-Ala carboxypeptidase activity"/>
    <property type="evidence" value="ECO:0007669"/>
    <property type="project" value="UniProtKB-EC"/>
</dbReference>
<evidence type="ECO:0000256" key="5">
    <source>
        <dbReference type="ARBA" id="ARBA00023136"/>
    </source>
</evidence>
<comment type="pathway">
    <text evidence="2">Cell wall biogenesis; peptidoglycan biosynthesis.</text>
</comment>
<name>A0A073K7U3_9BACI</name>
<dbReference type="SUPFAM" id="SSF54427">
    <property type="entry name" value="NTF2-like"/>
    <property type="match status" value="1"/>
</dbReference>
<dbReference type="GO" id="GO:0009252">
    <property type="term" value="P:peptidoglycan biosynthetic process"/>
    <property type="evidence" value="ECO:0007669"/>
    <property type="project" value="UniProtKB-UniPathway"/>
</dbReference>
<dbReference type="Pfam" id="PF05223">
    <property type="entry name" value="MecA_N"/>
    <property type="match status" value="1"/>
</dbReference>